<dbReference type="SUPFAM" id="SSF52266">
    <property type="entry name" value="SGNH hydrolase"/>
    <property type="match status" value="1"/>
</dbReference>
<dbReference type="InterPro" id="IPR036514">
    <property type="entry name" value="SGNH_hydro_sf"/>
</dbReference>
<evidence type="ECO:0000259" key="7">
    <source>
        <dbReference type="Pfam" id="PF16822"/>
    </source>
</evidence>
<evidence type="ECO:0000256" key="2">
    <source>
        <dbReference type="ARBA" id="ARBA00005182"/>
    </source>
</evidence>
<dbReference type="Gene3D" id="3.40.50.1110">
    <property type="entry name" value="SGNH hydrolase"/>
    <property type="match status" value="1"/>
</dbReference>
<keyword evidence="6" id="KW-0016">Alginate biosynthesis</keyword>
<comment type="pathway">
    <text evidence="2">Glycan biosynthesis; alginate biosynthesis.</text>
</comment>
<dbReference type="CDD" id="cd00229">
    <property type="entry name" value="SGNH_hydrolase"/>
    <property type="match status" value="1"/>
</dbReference>
<dbReference type="GO" id="GO:0042121">
    <property type="term" value="P:alginic acid biosynthetic process"/>
    <property type="evidence" value="ECO:0007669"/>
    <property type="project" value="UniProtKB-UniPathway"/>
</dbReference>
<evidence type="ECO:0000313" key="9">
    <source>
        <dbReference type="Proteomes" id="UP000448292"/>
    </source>
</evidence>
<comment type="subcellular location">
    <subcellularLocation>
        <location evidence="1">Periplasm</location>
    </subcellularLocation>
</comment>
<dbReference type="GO" id="GO:0042597">
    <property type="term" value="C:periplasmic space"/>
    <property type="evidence" value="ECO:0007669"/>
    <property type="project" value="UniProtKB-SubCell"/>
</dbReference>
<dbReference type="AlphaFoldDB" id="A0A7M3MHK8"/>
<organism evidence="8 9">
    <name type="scientific">Oceanidesulfovibrio indonesiensis</name>
    <dbReference type="NCBI Taxonomy" id="54767"/>
    <lineage>
        <taxon>Bacteria</taxon>
        <taxon>Pseudomonadati</taxon>
        <taxon>Thermodesulfobacteriota</taxon>
        <taxon>Desulfovibrionia</taxon>
        <taxon>Desulfovibrionales</taxon>
        <taxon>Desulfovibrionaceae</taxon>
        <taxon>Oceanidesulfovibrio</taxon>
    </lineage>
</organism>
<evidence type="ECO:0000256" key="1">
    <source>
        <dbReference type="ARBA" id="ARBA00004418"/>
    </source>
</evidence>
<evidence type="ECO:0000256" key="5">
    <source>
        <dbReference type="ARBA" id="ARBA00022764"/>
    </source>
</evidence>
<dbReference type="Pfam" id="PF16822">
    <property type="entry name" value="ALGX"/>
    <property type="match status" value="1"/>
</dbReference>
<evidence type="ECO:0000256" key="3">
    <source>
        <dbReference type="ARBA" id="ARBA00022679"/>
    </source>
</evidence>
<evidence type="ECO:0000256" key="4">
    <source>
        <dbReference type="ARBA" id="ARBA00022729"/>
    </source>
</evidence>
<dbReference type="GO" id="GO:0016788">
    <property type="term" value="F:hydrolase activity, acting on ester bonds"/>
    <property type="evidence" value="ECO:0007669"/>
    <property type="project" value="UniProtKB-ARBA"/>
</dbReference>
<keyword evidence="9" id="KW-1185">Reference proteome</keyword>
<gene>
    <name evidence="8" type="ORF">DPQ33_06595</name>
</gene>
<protein>
    <recommendedName>
        <fullName evidence="7">AlgX/AlgJ SGNH hydrolase-like domain-containing protein</fullName>
    </recommendedName>
</protein>
<comment type="caution">
    <text evidence="8">The sequence shown here is derived from an EMBL/GenBank/DDBJ whole genome shotgun (WGS) entry which is preliminary data.</text>
</comment>
<evidence type="ECO:0000313" key="8">
    <source>
        <dbReference type="EMBL" id="TVM18411.1"/>
    </source>
</evidence>
<dbReference type="GO" id="GO:0016740">
    <property type="term" value="F:transferase activity"/>
    <property type="evidence" value="ECO:0007669"/>
    <property type="project" value="UniProtKB-KW"/>
</dbReference>
<keyword evidence="5" id="KW-0574">Periplasm</keyword>
<keyword evidence="3" id="KW-0808">Transferase</keyword>
<keyword evidence="4" id="KW-0732">Signal</keyword>
<sequence length="417" mass="47347">MRKFLYTTIFLLLLLLVTLILLELGARGFMLVSNKARFLGHDFISDVLYDDIDNLESLLDATCFGYEPFTENYGFVLNSKGFRTKEYERKKPEGTYRIVFLGDSFTINSGPLPYEHHWVRHLDQWASERFGERVELINLGIPCSGPEFQKRLWEIEAASLEPDLVVHAFCTVNDYQDDVALKTQQGRNVGIEIGAETSFRESIFRALYKASAFVRMLHNVLKLQGVEQTADDLPTATMAPDEYDHGGFAVETRPFDPDQASYTESMYLTVNKAFLGWLHEDFREYFDQQAEGAHAALRAMYDSIRASGATLLVVIVPGEHQVDQEFFNVVIDSMGLPAEEFDLELPQVTLRNMLDEEGIPYIDLLDTFRQAHSGPNSLYILRDSHWNPAGNALAAETIEPVLEQIITRDMMAEASTP</sequence>
<dbReference type="Proteomes" id="UP000448292">
    <property type="component" value="Unassembled WGS sequence"/>
</dbReference>
<accession>A0A7M3MHK8</accession>
<proteinExistence type="predicted"/>
<feature type="domain" description="AlgX/AlgJ SGNH hydrolase-like" evidence="7">
    <location>
        <begin position="277"/>
        <end position="402"/>
    </location>
</feature>
<dbReference type="InterPro" id="IPR031811">
    <property type="entry name" value="ALGX/ALGJ_SGNH-like"/>
</dbReference>
<dbReference type="EMBL" id="QMIE01000004">
    <property type="protein sequence ID" value="TVM18411.1"/>
    <property type="molecule type" value="Genomic_DNA"/>
</dbReference>
<name>A0A7M3MHK8_9BACT</name>
<reference evidence="8 9" key="1">
    <citation type="submission" date="2018-06" db="EMBL/GenBank/DDBJ databases">
        <title>Complete genome of Desulfovibrio indonesiensis P37SLT.</title>
        <authorList>
            <person name="Crispim J.S."/>
            <person name="Vidigal P.M.P."/>
            <person name="Silva L.C.F."/>
            <person name="Laguardia C.N."/>
            <person name="Araujo L.C."/>
            <person name="Dias R.S."/>
            <person name="Sousa M.P."/>
            <person name="Paula S.O."/>
            <person name="Silva C."/>
        </authorList>
    </citation>
    <scope>NUCLEOTIDE SEQUENCE [LARGE SCALE GENOMIC DNA]</scope>
    <source>
        <strain evidence="8 9">P37SLT</strain>
    </source>
</reference>
<evidence type="ECO:0000256" key="6">
    <source>
        <dbReference type="ARBA" id="ARBA00022841"/>
    </source>
</evidence>
<dbReference type="UniPathway" id="UPA00286"/>